<dbReference type="AlphaFoldDB" id="A0A6J4VBT1"/>
<protein>
    <submittedName>
        <fullName evidence="2">Uncharacterized protein</fullName>
    </submittedName>
</protein>
<dbReference type="EMBL" id="CADCWK010000295">
    <property type="protein sequence ID" value="CAA9571130.1"/>
    <property type="molecule type" value="Genomic_DNA"/>
</dbReference>
<organism evidence="2">
    <name type="scientific">uncultured Thermomicrobiales bacterium</name>
    <dbReference type="NCBI Taxonomy" id="1645740"/>
    <lineage>
        <taxon>Bacteria</taxon>
        <taxon>Pseudomonadati</taxon>
        <taxon>Thermomicrobiota</taxon>
        <taxon>Thermomicrobia</taxon>
        <taxon>Thermomicrobiales</taxon>
        <taxon>environmental samples</taxon>
    </lineage>
</organism>
<reference evidence="2" key="1">
    <citation type="submission" date="2020-02" db="EMBL/GenBank/DDBJ databases">
        <authorList>
            <person name="Meier V. D."/>
        </authorList>
    </citation>
    <scope>NUCLEOTIDE SEQUENCE</scope>
    <source>
        <strain evidence="2">AVDCRST_MAG33</strain>
    </source>
</reference>
<gene>
    <name evidence="2" type="ORF">AVDCRST_MAG33-2552</name>
</gene>
<feature type="region of interest" description="Disordered" evidence="1">
    <location>
        <begin position="1"/>
        <end position="42"/>
    </location>
</feature>
<evidence type="ECO:0000256" key="1">
    <source>
        <dbReference type="SAM" id="MobiDB-lite"/>
    </source>
</evidence>
<sequence length="42" mass="3782">MGQSTGSRAGPTSGAGGHPVCVGPADSAPVAPGPQLVPAQGG</sequence>
<name>A0A6J4VBT1_9BACT</name>
<evidence type="ECO:0000313" key="2">
    <source>
        <dbReference type="EMBL" id="CAA9571130.1"/>
    </source>
</evidence>
<proteinExistence type="predicted"/>
<accession>A0A6J4VBT1</accession>